<name>A0ABR3RUA7_9PLEO</name>
<accession>A0ABR3RUA7</accession>
<evidence type="ECO:0000313" key="2">
    <source>
        <dbReference type="Proteomes" id="UP001521785"/>
    </source>
</evidence>
<dbReference type="Proteomes" id="UP001521785">
    <property type="component" value="Unassembled WGS sequence"/>
</dbReference>
<comment type="caution">
    <text evidence="1">The sequence shown here is derived from an EMBL/GenBank/DDBJ whole genome shotgun (WGS) entry which is preliminary data.</text>
</comment>
<dbReference type="EMBL" id="JAKJXO020000003">
    <property type="protein sequence ID" value="KAL1607848.1"/>
    <property type="molecule type" value="Genomic_DNA"/>
</dbReference>
<evidence type="ECO:0008006" key="3">
    <source>
        <dbReference type="Google" id="ProtNLM"/>
    </source>
</evidence>
<sequence>MPPVPLAIPNLSTILPKLPVVDTLPPLGTGLPKIPLPDLPLPAIVSAVPAVPAVPLATTDDSVDSYVKVGKIVLSNILNLLWKGASAAKIPGLDLTSTTVPVPAVPVVPVVNTTLPAVVALPTLQRRQAAPSSSATATPAAGLPLLGGLTGGLTGGLGGLTSGLTGGSSPLGTVASTVGGTTGSLPLVGGLTSGLTSGLPAVGGVTGTVGGLTSSLPAVGGLTGGLTGGSSPLAAVGGLTGSLPVVGGVTSGLTGGSSPLGAVSGLTGGLTGGSSPLGAVGGVAGTVANTVGSLPVVGGAVAPVAGAVGGLTSGSPLGAVGSTGVVNTANGLVNSVLPGPYPLDQGVPGSDPVGGLSISIIATLLSLLKKDPLSLFGGLGGASALVKRDLPELADAFEIERRQLTHHEKRQLSLPSLSSGLPGVGVGGLPLSGIPGVSPDLSFLVGSIAKNIAVPGGKGLGSVTGNILSVLNGIVPNFLFKLPVVQDSVPTFGCLQLLASINPTKFGTLADLTNLAALSNAASGISASDLAFIRTLPASTDPSNLITTITALTDNILSLPGNVANLRAAVSVLCLKNLGLAVPGL</sequence>
<keyword evidence="2" id="KW-1185">Reference proteome</keyword>
<gene>
    <name evidence="1" type="ORF">SLS60_002786</name>
</gene>
<proteinExistence type="predicted"/>
<evidence type="ECO:0000313" key="1">
    <source>
        <dbReference type="EMBL" id="KAL1607848.1"/>
    </source>
</evidence>
<reference evidence="1 2" key="1">
    <citation type="submission" date="2024-02" db="EMBL/GenBank/DDBJ databases">
        <title>De novo assembly and annotation of 12 fungi associated with fruit tree decline syndrome in Ontario, Canada.</title>
        <authorList>
            <person name="Sulman M."/>
            <person name="Ellouze W."/>
            <person name="Ilyukhin E."/>
        </authorList>
    </citation>
    <scope>NUCLEOTIDE SEQUENCE [LARGE SCALE GENOMIC DNA]</scope>
    <source>
        <strain evidence="1 2">M42-189</strain>
    </source>
</reference>
<organism evidence="1 2">
    <name type="scientific">Paraconiothyrium brasiliense</name>
    <dbReference type="NCBI Taxonomy" id="300254"/>
    <lineage>
        <taxon>Eukaryota</taxon>
        <taxon>Fungi</taxon>
        <taxon>Dikarya</taxon>
        <taxon>Ascomycota</taxon>
        <taxon>Pezizomycotina</taxon>
        <taxon>Dothideomycetes</taxon>
        <taxon>Pleosporomycetidae</taxon>
        <taxon>Pleosporales</taxon>
        <taxon>Massarineae</taxon>
        <taxon>Didymosphaeriaceae</taxon>
        <taxon>Paraconiothyrium</taxon>
    </lineage>
</organism>
<protein>
    <recommendedName>
        <fullName evidence="3">Collagen-like protein</fullName>
    </recommendedName>
</protein>